<reference evidence="8" key="1">
    <citation type="submission" date="2020-05" db="EMBL/GenBank/DDBJ databases">
        <authorList>
            <person name="Chiriac C."/>
            <person name="Salcher M."/>
            <person name="Ghai R."/>
            <person name="Kavagutti S V."/>
        </authorList>
    </citation>
    <scope>NUCLEOTIDE SEQUENCE</scope>
</reference>
<evidence type="ECO:0000313" key="9">
    <source>
        <dbReference type="EMBL" id="CAB4894293.1"/>
    </source>
</evidence>
<gene>
    <name evidence="8" type="ORF">UFOPK2683_01629</name>
    <name evidence="9" type="ORF">UFOPK3605_00103</name>
    <name evidence="10" type="ORF">UFOPK3897_00107</name>
    <name evidence="11" type="ORF">UFOPK4121_00052</name>
</gene>
<evidence type="ECO:0000256" key="5">
    <source>
        <dbReference type="ARBA" id="ARBA00023004"/>
    </source>
</evidence>
<evidence type="ECO:0000313" key="8">
    <source>
        <dbReference type="EMBL" id="CAB4736807.1"/>
    </source>
</evidence>
<dbReference type="PANTHER" id="PTHR43756">
    <property type="entry name" value="CHOLINE MONOOXYGENASE, CHLOROPLASTIC"/>
    <property type="match status" value="1"/>
</dbReference>
<dbReference type="Pfam" id="PF00355">
    <property type="entry name" value="Rieske"/>
    <property type="match status" value="1"/>
</dbReference>
<dbReference type="PRINTS" id="PR00090">
    <property type="entry name" value="RNGDIOXGNASE"/>
</dbReference>
<dbReference type="Pfam" id="PF00848">
    <property type="entry name" value="Ring_hydroxyl_A"/>
    <property type="match status" value="1"/>
</dbReference>
<organism evidence="8">
    <name type="scientific">freshwater metagenome</name>
    <dbReference type="NCBI Taxonomy" id="449393"/>
    <lineage>
        <taxon>unclassified sequences</taxon>
        <taxon>metagenomes</taxon>
        <taxon>ecological metagenomes</taxon>
    </lineage>
</organism>
<evidence type="ECO:0000256" key="3">
    <source>
        <dbReference type="ARBA" id="ARBA00022723"/>
    </source>
</evidence>
<dbReference type="Gene3D" id="3.90.380.10">
    <property type="entry name" value="Naphthalene 1,2-dioxygenase Alpha Subunit, Chain A, domain 1"/>
    <property type="match status" value="1"/>
</dbReference>
<evidence type="ECO:0000256" key="1">
    <source>
        <dbReference type="ARBA" id="ARBA00001962"/>
    </source>
</evidence>
<dbReference type="EMBL" id="CAEZYK010000145">
    <property type="protein sequence ID" value="CAB4736807.1"/>
    <property type="molecule type" value="Genomic_DNA"/>
</dbReference>
<keyword evidence="6" id="KW-0411">Iron-sulfur</keyword>
<sequence length="419" mass="47335">MPTPAEPVRIAVERYVSPEWAAQEADRLWPRVWQLASTTDHLSKAGDFYEYICGKLSVLIVRTQYGDLRAYQNVCLHRGNELCSGSGTDLQEIRCSYHRWCWDLDGKLKEVPSRRAFGVLDEDEFGLIPVLVDTWGSLVFINLDLHAEPLIDFLSPIVEETKWLRPEEYATQAVVTIALPCNWKSGIDAFSETYHVQGIHRQMLASTDDVNGPQIAWDRHGKLNQPYGIVSPRLRDGASDQEIWDSFCATQGERVGKPSSPGPIPARESEESVRDLIVRLIRLRGQESDLDFSDFSDGQIIDLHQYNCFPNISPVFLIESLAVVRTRPGSTPDDCLIDLFFLKRIALDAPRSQPLDVVLDAESADVGAVFNQDIANLRKVQRGMHQPGFTHLSLSPIEETRICQLHRNLDRWLSPASDD</sequence>
<dbReference type="PROSITE" id="PS51296">
    <property type="entry name" value="RIESKE"/>
    <property type="match status" value="1"/>
</dbReference>
<dbReference type="EMBL" id="CAFBPQ010000001">
    <property type="protein sequence ID" value="CAB5011157.1"/>
    <property type="molecule type" value="Genomic_DNA"/>
</dbReference>
<comment type="cofactor">
    <cofactor evidence="1">
        <name>Fe cation</name>
        <dbReference type="ChEBI" id="CHEBI:24875"/>
    </cofactor>
</comment>
<keyword evidence="2" id="KW-0001">2Fe-2S</keyword>
<evidence type="ECO:0000259" key="7">
    <source>
        <dbReference type="PROSITE" id="PS51296"/>
    </source>
</evidence>
<evidence type="ECO:0000313" key="10">
    <source>
        <dbReference type="EMBL" id="CAB4968470.1"/>
    </source>
</evidence>
<evidence type="ECO:0000256" key="6">
    <source>
        <dbReference type="ARBA" id="ARBA00023014"/>
    </source>
</evidence>
<dbReference type="Gene3D" id="2.102.10.10">
    <property type="entry name" value="Rieske [2Fe-2S] iron-sulphur domain"/>
    <property type="match status" value="1"/>
</dbReference>
<accession>A0A6J6SQJ9</accession>
<name>A0A6J6SQJ9_9ZZZZ</name>
<dbReference type="PANTHER" id="PTHR43756:SF5">
    <property type="entry name" value="CHOLINE MONOOXYGENASE, CHLOROPLASTIC"/>
    <property type="match status" value="1"/>
</dbReference>
<keyword evidence="5" id="KW-0408">Iron</keyword>
<keyword evidence="4" id="KW-0560">Oxidoreductase</keyword>
<evidence type="ECO:0000313" key="11">
    <source>
        <dbReference type="EMBL" id="CAB5011157.1"/>
    </source>
</evidence>
<dbReference type="SUPFAM" id="SSF55961">
    <property type="entry name" value="Bet v1-like"/>
    <property type="match status" value="1"/>
</dbReference>
<keyword evidence="3" id="KW-0479">Metal-binding</keyword>
<dbReference type="GO" id="GO:0016491">
    <property type="term" value="F:oxidoreductase activity"/>
    <property type="evidence" value="ECO:0007669"/>
    <property type="project" value="UniProtKB-KW"/>
</dbReference>
<dbReference type="InterPro" id="IPR015879">
    <property type="entry name" value="Ring_hydroxy_dOase_asu_C_dom"/>
</dbReference>
<dbReference type="InterPro" id="IPR036922">
    <property type="entry name" value="Rieske_2Fe-2S_sf"/>
</dbReference>
<dbReference type="EMBL" id="CAFBOF010000001">
    <property type="protein sequence ID" value="CAB4968470.1"/>
    <property type="molecule type" value="Genomic_DNA"/>
</dbReference>
<evidence type="ECO:0000256" key="4">
    <source>
        <dbReference type="ARBA" id="ARBA00023002"/>
    </source>
</evidence>
<protein>
    <submittedName>
        <fullName evidence="8">Unannotated protein</fullName>
    </submittedName>
</protein>
<dbReference type="CDD" id="cd03469">
    <property type="entry name" value="Rieske_RO_Alpha_N"/>
    <property type="match status" value="1"/>
</dbReference>
<dbReference type="GO" id="GO:0005506">
    <property type="term" value="F:iron ion binding"/>
    <property type="evidence" value="ECO:0007669"/>
    <property type="project" value="InterPro"/>
</dbReference>
<dbReference type="InterPro" id="IPR017941">
    <property type="entry name" value="Rieske_2Fe-2S"/>
</dbReference>
<evidence type="ECO:0000256" key="2">
    <source>
        <dbReference type="ARBA" id="ARBA00022714"/>
    </source>
</evidence>
<dbReference type="GO" id="GO:0051537">
    <property type="term" value="F:2 iron, 2 sulfur cluster binding"/>
    <property type="evidence" value="ECO:0007669"/>
    <property type="project" value="UniProtKB-KW"/>
</dbReference>
<dbReference type="InterPro" id="IPR001663">
    <property type="entry name" value="Rng_hydr_dOase-A"/>
</dbReference>
<proteinExistence type="predicted"/>
<dbReference type="AlphaFoldDB" id="A0A6J6SQJ9"/>
<dbReference type="EMBL" id="CAFBMM010000001">
    <property type="protein sequence ID" value="CAB4894293.1"/>
    <property type="molecule type" value="Genomic_DNA"/>
</dbReference>
<dbReference type="SUPFAM" id="SSF50022">
    <property type="entry name" value="ISP domain"/>
    <property type="match status" value="1"/>
</dbReference>
<feature type="domain" description="Rieske" evidence="7">
    <location>
        <begin position="33"/>
        <end position="141"/>
    </location>
</feature>